<evidence type="ECO:0000313" key="3">
    <source>
        <dbReference type="Proteomes" id="UP000229362"/>
    </source>
</evidence>
<dbReference type="AlphaFoldDB" id="A0A2M6W139"/>
<dbReference type="Proteomes" id="UP000229362">
    <property type="component" value="Unassembled WGS sequence"/>
</dbReference>
<organism evidence="2 3">
    <name type="scientific">Candidatus Magasanikbacteria bacterium CG10_big_fil_rev_8_21_14_0_10_43_6</name>
    <dbReference type="NCBI Taxonomy" id="1974650"/>
    <lineage>
        <taxon>Bacteria</taxon>
        <taxon>Candidatus Magasanikiibacteriota</taxon>
    </lineage>
</organism>
<dbReference type="Gene3D" id="2.30.30.40">
    <property type="entry name" value="SH3 Domains"/>
    <property type="match status" value="1"/>
</dbReference>
<reference evidence="3" key="1">
    <citation type="submission" date="2017-09" db="EMBL/GenBank/DDBJ databases">
        <title>Depth-based differentiation of microbial function through sediment-hosted aquifers and enrichment of novel symbionts in the deep terrestrial subsurface.</title>
        <authorList>
            <person name="Probst A.J."/>
            <person name="Ladd B."/>
            <person name="Jarett J.K."/>
            <person name="Geller-Mcgrath D.E."/>
            <person name="Sieber C.M.K."/>
            <person name="Emerson J.B."/>
            <person name="Anantharaman K."/>
            <person name="Thomas B.C."/>
            <person name="Malmstrom R."/>
            <person name="Stieglmeier M."/>
            <person name="Klingl A."/>
            <person name="Woyke T."/>
            <person name="Ryan C.M."/>
            <person name="Banfield J.F."/>
        </authorList>
    </citation>
    <scope>NUCLEOTIDE SEQUENCE [LARGE SCALE GENOMIC DNA]</scope>
</reference>
<sequence>METKDSNGTVLQDGDSVQLIKDLKVKGTSVTLKVGHVIKKIKLIDDPEAIECKEGRSVFVLKTMYLKKRK</sequence>
<protein>
    <submittedName>
        <fullName evidence="2">PhnA protein</fullName>
    </submittedName>
</protein>
<evidence type="ECO:0000259" key="1">
    <source>
        <dbReference type="Pfam" id="PF03831"/>
    </source>
</evidence>
<evidence type="ECO:0000313" key="2">
    <source>
        <dbReference type="EMBL" id="PIT86516.1"/>
    </source>
</evidence>
<accession>A0A2M6W139</accession>
<dbReference type="Pfam" id="PF03831">
    <property type="entry name" value="YjdM"/>
    <property type="match status" value="1"/>
</dbReference>
<comment type="caution">
    <text evidence="2">The sequence shown here is derived from an EMBL/GenBank/DDBJ whole genome shotgun (WGS) entry which is preliminary data.</text>
</comment>
<gene>
    <name evidence="2" type="ORF">COU33_02685</name>
</gene>
<dbReference type="SUPFAM" id="SSF82057">
    <property type="entry name" value="Prokaryotic SH3-related domain"/>
    <property type="match status" value="1"/>
</dbReference>
<name>A0A2M6W139_9BACT</name>
<dbReference type="InterPro" id="IPR013988">
    <property type="entry name" value="YjdM_C"/>
</dbReference>
<dbReference type="EMBL" id="PFBZ01000115">
    <property type="protein sequence ID" value="PIT86516.1"/>
    <property type="molecule type" value="Genomic_DNA"/>
</dbReference>
<proteinExistence type="predicted"/>
<feature type="domain" description="Protein YjdM C-terminal" evidence="1">
    <location>
        <begin position="4"/>
        <end position="68"/>
    </location>
</feature>